<keyword evidence="2" id="KW-1185">Reference proteome</keyword>
<dbReference type="AlphaFoldDB" id="A0A434ACB2"/>
<dbReference type="Proteomes" id="UP000288102">
    <property type="component" value="Unassembled WGS sequence"/>
</dbReference>
<organism evidence="1 2">
    <name type="scientific">Flavobacterium cupreum</name>
    <dbReference type="NCBI Taxonomy" id="2133766"/>
    <lineage>
        <taxon>Bacteria</taxon>
        <taxon>Pseudomonadati</taxon>
        <taxon>Bacteroidota</taxon>
        <taxon>Flavobacteriia</taxon>
        <taxon>Flavobacteriales</taxon>
        <taxon>Flavobacteriaceae</taxon>
        <taxon>Flavobacterium</taxon>
    </lineage>
</organism>
<reference evidence="2" key="1">
    <citation type="journal article" date="2019" name="Syst. Appl. Microbiol.">
        <title>Flavobacterium circumlabens sp. nov. and Flavobacterium cupreum sp. nov., two psychrotrophic species isolated from Antarctic environmental samples.</title>
        <authorList>
            <person name="Kralova S."/>
            <person name="Busse H.-J."/>
            <person name="Svec P."/>
            <person name="Maslanova I."/>
            <person name="Stankova E."/>
            <person name="Bartak M."/>
            <person name="Sedlacek I."/>
        </authorList>
    </citation>
    <scope>NUCLEOTIDE SEQUENCE [LARGE SCALE GENOMIC DNA]</scope>
    <source>
        <strain evidence="2">CCM 8825</strain>
    </source>
</reference>
<gene>
    <name evidence="1" type="ORF">D0817_04760</name>
</gene>
<sequence length="195" mass="23173">MLIEILKSISNSNYPDNVSELNELTKYNESKEHQNLCKILTSFENMHRNEGMFNEFMNEFKEINLSMNFHDVTSFNSCDRALNLQLTQMVGNHLHSICLNISVLVPYFTYYVLDATLDLEHGRWIDKPYKNEALEKVYVNEINKIIKMVEKKYNIIKFPSELLDYKLPRISRGFIPFGDFTFFNAFFLDEYYTRL</sequence>
<protein>
    <submittedName>
        <fullName evidence="1">Uncharacterized protein</fullName>
    </submittedName>
</protein>
<accession>A0A434ACB2</accession>
<name>A0A434ACB2_9FLAO</name>
<evidence type="ECO:0000313" key="1">
    <source>
        <dbReference type="EMBL" id="RUT72003.1"/>
    </source>
</evidence>
<proteinExistence type="predicted"/>
<comment type="caution">
    <text evidence="1">The sequence shown here is derived from an EMBL/GenBank/DDBJ whole genome shotgun (WGS) entry which is preliminary data.</text>
</comment>
<dbReference type="OrthoDB" id="1346118at2"/>
<evidence type="ECO:0000313" key="2">
    <source>
        <dbReference type="Proteomes" id="UP000288102"/>
    </source>
</evidence>
<dbReference type="RefSeq" id="WP_127337245.1">
    <property type="nucleotide sequence ID" value="NZ_QWDM01000002.1"/>
</dbReference>
<dbReference type="EMBL" id="QWDM01000002">
    <property type="protein sequence ID" value="RUT72003.1"/>
    <property type="molecule type" value="Genomic_DNA"/>
</dbReference>